<organism evidence="6 7">
    <name type="scientific">Candidatus Opimibacter skivensis</name>
    <dbReference type="NCBI Taxonomy" id="2982028"/>
    <lineage>
        <taxon>Bacteria</taxon>
        <taxon>Pseudomonadati</taxon>
        <taxon>Bacteroidota</taxon>
        <taxon>Saprospiria</taxon>
        <taxon>Saprospirales</taxon>
        <taxon>Saprospiraceae</taxon>
        <taxon>Candidatus Opimibacter</taxon>
    </lineage>
</organism>
<dbReference type="Proteomes" id="UP000808337">
    <property type="component" value="Unassembled WGS sequence"/>
</dbReference>
<dbReference type="Gene3D" id="3.40.50.720">
    <property type="entry name" value="NAD(P)-binding Rossmann-like Domain"/>
    <property type="match status" value="1"/>
</dbReference>
<dbReference type="InterPro" id="IPR036291">
    <property type="entry name" value="NAD(P)-bd_dom_sf"/>
</dbReference>
<evidence type="ECO:0000256" key="4">
    <source>
        <dbReference type="ARBA" id="ARBA00023002"/>
    </source>
</evidence>
<proteinExistence type="inferred from homology"/>
<name>A0A9D7XS95_9BACT</name>
<evidence type="ECO:0000256" key="5">
    <source>
        <dbReference type="ARBA" id="ARBA00023140"/>
    </source>
</evidence>
<dbReference type="InterPro" id="IPR002347">
    <property type="entry name" value="SDR_fam"/>
</dbReference>
<accession>A0A9D7XS95</accession>
<evidence type="ECO:0000313" key="7">
    <source>
        <dbReference type="Proteomes" id="UP000808337"/>
    </source>
</evidence>
<dbReference type="PROSITE" id="PS00061">
    <property type="entry name" value="ADH_SHORT"/>
    <property type="match status" value="1"/>
</dbReference>
<evidence type="ECO:0000313" key="6">
    <source>
        <dbReference type="EMBL" id="MBK9984806.1"/>
    </source>
</evidence>
<sequence length="285" mass="30658">MNEILKGKTAIITGSSRGIGLAIARKLASAGVNVVIAAKTTDPHPKLPGTIYSAAEEIKAAGGHAISVILDVREEEQIQNVVNETVAHFGGIDILINNASAIFLAGIEHTPSKRYDLMHQINVRGTYLMSQACIPHLKKSNHAHILTLSPPVDMDPKWFENHTAYTMSKYGMSMVMFGLAAELKPYKIAANALWPKTTIATAAVQNLLGGDALIKQSRWPAIVADAAYYIVSQNPAAASGQFYSDEEILIKNGITDFTEYAVDPTSELAPDLFVVSAPKSPKGDF</sequence>
<dbReference type="PRINTS" id="PR00081">
    <property type="entry name" value="GDHRDH"/>
</dbReference>
<dbReference type="NCBIfam" id="NF006133">
    <property type="entry name" value="PRK08278.1"/>
    <property type="match status" value="1"/>
</dbReference>
<evidence type="ECO:0000256" key="3">
    <source>
        <dbReference type="ARBA" id="ARBA00022857"/>
    </source>
</evidence>
<dbReference type="InterPro" id="IPR020904">
    <property type="entry name" value="Sc_DH/Rdtase_CS"/>
</dbReference>
<evidence type="ECO:0000256" key="2">
    <source>
        <dbReference type="ARBA" id="ARBA00006484"/>
    </source>
</evidence>
<comment type="caution">
    <text evidence="6">The sequence shown here is derived from an EMBL/GenBank/DDBJ whole genome shotgun (WGS) entry which is preliminary data.</text>
</comment>
<keyword evidence="3" id="KW-0521">NADP</keyword>
<gene>
    <name evidence="6" type="ORF">IPP15_20990</name>
</gene>
<dbReference type="EMBL" id="JADKGY010000031">
    <property type="protein sequence ID" value="MBK9984806.1"/>
    <property type="molecule type" value="Genomic_DNA"/>
</dbReference>
<comment type="similarity">
    <text evidence="2">Belongs to the short-chain dehydrogenases/reductases (SDR) family.</text>
</comment>
<keyword evidence="5" id="KW-0576">Peroxisome</keyword>
<evidence type="ECO:0000256" key="1">
    <source>
        <dbReference type="ARBA" id="ARBA00004275"/>
    </source>
</evidence>
<dbReference type="Pfam" id="PF00106">
    <property type="entry name" value="adh_short"/>
    <property type="match status" value="1"/>
</dbReference>
<dbReference type="FunFam" id="3.40.50.720:FF:000301">
    <property type="entry name" value="Hydroxysteroid dehydrogenase like 2"/>
    <property type="match status" value="1"/>
</dbReference>
<dbReference type="GO" id="GO:0016491">
    <property type="term" value="F:oxidoreductase activity"/>
    <property type="evidence" value="ECO:0007669"/>
    <property type="project" value="UniProtKB-KW"/>
</dbReference>
<keyword evidence="4" id="KW-0560">Oxidoreductase</keyword>
<dbReference type="InterPro" id="IPR051935">
    <property type="entry name" value="HSDL2"/>
</dbReference>
<dbReference type="PANTHER" id="PTHR42808:SF3">
    <property type="entry name" value="HYDROXYSTEROID DEHYDROGENASE-LIKE PROTEIN 2"/>
    <property type="match status" value="1"/>
</dbReference>
<dbReference type="AlphaFoldDB" id="A0A9D7XS95"/>
<comment type="subcellular location">
    <subcellularLocation>
        <location evidence="1">Peroxisome</location>
    </subcellularLocation>
</comment>
<dbReference type="SUPFAM" id="SSF51735">
    <property type="entry name" value="NAD(P)-binding Rossmann-fold domains"/>
    <property type="match status" value="1"/>
</dbReference>
<protein>
    <submittedName>
        <fullName evidence="6">NAD(P)-dependent oxidoreductase</fullName>
    </submittedName>
</protein>
<reference evidence="6 7" key="1">
    <citation type="submission" date="2020-10" db="EMBL/GenBank/DDBJ databases">
        <title>Connecting structure to function with the recovery of over 1000 high-quality activated sludge metagenome-assembled genomes encoding full-length rRNA genes using long-read sequencing.</title>
        <authorList>
            <person name="Singleton C.M."/>
            <person name="Petriglieri F."/>
            <person name="Kristensen J.M."/>
            <person name="Kirkegaard R.H."/>
            <person name="Michaelsen T.Y."/>
            <person name="Andersen M.H."/>
            <person name="Karst S.M."/>
            <person name="Dueholm M.S."/>
            <person name="Nielsen P.H."/>
            <person name="Albertsen M."/>
        </authorList>
    </citation>
    <scope>NUCLEOTIDE SEQUENCE [LARGE SCALE GENOMIC DNA]</scope>
    <source>
        <strain evidence="6">Ribe_18-Q3-R11-54_MAXAC.273</strain>
    </source>
</reference>
<dbReference type="PANTHER" id="PTHR42808">
    <property type="entry name" value="HYDROXYSTEROID DEHYDROGENASE-LIKE PROTEIN 2"/>
    <property type="match status" value="1"/>
</dbReference>